<dbReference type="Gene3D" id="3.30.43.10">
    <property type="entry name" value="Uridine Diphospho-n-acetylenolpyruvylglucosamine Reductase, domain 2"/>
    <property type="match status" value="1"/>
</dbReference>
<keyword evidence="6 16" id="KW-0132">Cell division</keyword>
<evidence type="ECO:0000256" key="14">
    <source>
        <dbReference type="ARBA" id="ARBA00023316"/>
    </source>
</evidence>
<keyword evidence="10 16" id="KW-0133">Cell shape</keyword>
<gene>
    <name evidence="16 18" type="primary">murB</name>
    <name evidence="18" type="ORF">ACKQTC_03345</name>
</gene>
<evidence type="ECO:0000256" key="11">
    <source>
        <dbReference type="ARBA" id="ARBA00022984"/>
    </source>
</evidence>
<evidence type="ECO:0000256" key="4">
    <source>
        <dbReference type="ARBA" id="ARBA00004752"/>
    </source>
</evidence>
<evidence type="ECO:0000256" key="2">
    <source>
        <dbReference type="ARBA" id="ARBA00003921"/>
    </source>
</evidence>
<dbReference type="Pfam" id="PF01565">
    <property type="entry name" value="FAD_binding_4"/>
    <property type="match status" value="1"/>
</dbReference>
<dbReference type="InterPro" id="IPR003170">
    <property type="entry name" value="MurB"/>
</dbReference>
<dbReference type="InterPro" id="IPR006094">
    <property type="entry name" value="Oxid_FAD_bind_N"/>
</dbReference>
<evidence type="ECO:0000313" key="19">
    <source>
        <dbReference type="Proteomes" id="UP001631949"/>
    </source>
</evidence>
<comment type="similarity">
    <text evidence="16">Belongs to the MurB family.</text>
</comment>
<evidence type="ECO:0000259" key="17">
    <source>
        <dbReference type="PROSITE" id="PS51387"/>
    </source>
</evidence>
<dbReference type="HAMAP" id="MF_00037">
    <property type="entry name" value="MurB"/>
    <property type="match status" value="1"/>
</dbReference>
<evidence type="ECO:0000256" key="12">
    <source>
        <dbReference type="ARBA" id="ARBA00023002"/>
    </source>
</evidence>
<feature type="active site" evidence="16">
    <location>
        <position position="177"/>
    </location>
</feature>
<evidence type="ECO:0000256" key="13">
    <source>
        <dbReference type="ARBA" id="ARBA00023306"/>
    </source>
</evidence>
<sequence>MKRLPIDSQEPFPLAADQWRADEPMAKHTTFQIGGPADLMAWPAGPEDLALVLAWARKEGVPVFILGLGSNLLVSDRGMDGLVINMARFNQLTWPEGTLCLAAAGLPLAEVSQAAQAKGMTGLEFACGIPGSLGGAVFMNAGAYDGEMRDVIEWVEVMDGQGRVRRLTNEEMAFAYRHSRLKEEPLYCLAAALRLKPGDPADIALRMAELTHKRESRQPLDMPSAGSVFKRPPGHFAGPLIIESGLQGYTLGGAQVSMKHAGFIVNIGGATAQDVLDLISHIQQVVAEKTGITLETEVRPVGRPMDGAPSTKK</sequence>
<dbReference type="PROSITE" id="PS51387">
    <property type="entry name" value="FAD_PCMH"/>
    <property type="match status" value="1"/>
</dbReference>
<organism evidence="18 19">
    <name type="scientific">Peptococcus simiae</name>
    <dbReference type="NCBI Taxonomy" id="1643805"/>
    <lineage>
        <taxon>Bacteria</taxon>
        <taxon>Bacillati</taxon>
        <taxon>Bacillota</taxon>
        <taxon>Clostridia</taxon>
        <taxon>Eubacteriales</taxon>
        <taxon>Peptococcaceae</taxon>
        <taxon>Peptococcus</taxon>
    </lineage>
</organism>
<dbReference type="SUPFAM" id="SSF56176">
    <property type="entry name" value="FAD-binding/transporter-associated domain-like"/>
    <property type="match status" value="1"/>
</dbReference>
<feature type="active site" description="Proton donor" evidence="16">
    <location>
        <position position="227"/>
    </location>
</feature>
<dbReference type="InterPro" id="IPR036318">
    <property type="entry name" value="FAD-bd_PCMH-like_sf"/>
</dbReference>
<dbReference type="InterPro" id="IPR016166">
    <property type="entry name" value="FAD-bd_PCMH"/>
</dbReference>
<proteinExistence type="inferred from homology"/>
<keyword evidence="11 16" id="KW-0573">Peptidoglycan synthesis</keyword>
<keyword evidence="12 16" id="KW-0560">Oxidoreductase</keyword>
<comment type="caution">
    <text evidence="18">The sequence shown here is derived from an EMBL/GenBank/DDBJ whole genome shotgun (WGS) entry which is preliminary data.</text>
</comment>
<feature type="domain" description="FAD-binding PCMH-type" evidence="17">
    <location>
        <begin position="32"/>
        <end position="200"/>
    </location>
</feature>
<name>A0ABW9GZQ6_9FIRM</name>
<dbReference type="NCBIfam" id="NF010480">
    <property type="entry name" value="PRK13905.1"/>
    <property type="match status" value="1"/>
</dbReference>
<dbReference type="Gene3D" id="3.30.465.10">
    <property type="match status" value="1"/>
</dbReference>
<evidence type="ECO:0000256" key="16">
    <source>
        <dbReference type="HAMAP-Rule" id="MF_00037"/>
    </source>
</evidence>
<accession>A0ABW9GZQ6</accession>
<dbReference type="EMBL" id="JBJUVG010000003">
    <property type="protein sequence ID" value="MFM9413396.1"/>
    <property type="molecule type" value="Genomic_DNA"/>
</dbReference>
<keyword evidence="14 16" id="KW-0961">Cell wall biogenesis/degradation</keyword>
<evidence type="ECO:0000256" key="6">
    <source>
        <dbReference type="ARBA" id="ARBA00022618"/>
    </source>
</evidence>
<dbReference type="InterPro" id="IPR011601">
    <property type="entry name" value="MurB_C"/>
</dbReference>
<comment type="pathway">
    <text evidence="4 16">Cell wall biogenesis; peptidoglycan biosynthesis.</text>
</comment>
<evidence type="ECO:0000256" key="15">
    <source>
        <dbReference type="ARBA" id="ARBA00048914"/>
    </source>
</evidence>
<keyword evidence="5 16" id="KW-0963">Cytoplasm</keyword>
<dbReference type="PANTHER" id="PTHR21071:SF4">
    <property type="entry name" value="UDP-N-ACETYLENOLPYRUVOYLGLUCOSAMINE REDUCTASE"/>
    <property type="match status" value="1"/>
</dbReference>
<keyword evidence="13 16" id="KW-0131">Cell cycle</keyword>
<keyword evidence="8 16" id="KW-0274">FAD</keyword>
<dbReference type="NCBIfam" id="TIGR00179">
    <property type="entry name" value="murB"/>
    <property type="match status" value="1"/>
</dbReference>
<dbReference type="Proteomes" id="UP001631949">
    <property type="component" value="Unassembled WGS sequence"/>
</dbReference>
<evidence type="ECO:0000256" key="1">
    <source>
        <dbReference type="ARBA" id="ARBA00001974"/>
    </source>
</evidence>
<keyword evidence="7 16" id="KW-0285">Flavoprotein</keyword>
<protein>
    <recommendedName>
        <fullName evidence="16">UDP-N-acetylenolpyruvoylglucosamine reductase</fullName>
        <ecNumber evidence="16">1.3.1.98</ecNumber>
    </recommendedName>
    <alternativeName>
        <fullName evidence="16">UDP-N-acetylmuramate dehydrogenase</fullName>
    </alternativeName>
</protein>
<dbReference type="EC" id="1.3.1.98" evidence="16"/>
<feature type="active site" evidence="16">
    <location>
        <position position="297"/>
    </location>
</feature>
<comment type="function">
    <text evidence="2 16">Cell wall formation.</text>
</comment>
<evidence type="ECO:0000256" key="3">
    <source>
        <dbReference type="ARBA" id="ARBA00004496"/>
    </source>
</evidence>
<dbReference type="InterPro" id="IPR016169">
    <property type="entry name" value="FAD-bd_PCMH_sub2"/>
</dbReference>
<keyword evidence="19" id="KW-1185">Reference proteome</keyword>
<evidence type="ECO:0000256" key="8">
    <source>
        <dbReference type="ARBA" id="ARBA00022827"/>
    </source>
</evidence>
<evidence type="ECO:0000256" key="5">
    <source>
        <dbReference type="ARBA" id="ARBA00022490"/>
    </source>
</evidence>
<comment type="cofactor">
    <cofactor evidence="1 16">
        <name>FAD</name>
        <dbReference type="ChEBI" id="CHEBI:57692"/>
    </cofactor>
</comment>
<comment type="subcellular location">
    <subcellularLocation>
        <location evidence="3 16">Cytoplasm</location>
    </subcellularLocation>
</comment>
<evidence type="ECO:0000256" key="7">
    <source>
        <dbReference type="ARBA" id="ARBA00022630"/>
    </source>
</evidence>
<dbReference type="SUPFAM" id="SSF56194">
    <property type="entry name" value="Uridine diphospho-N-Acetylenolpyruvylglucosamine reductase, MurB, C-terminal domain"/>
    <property type="match status" value="1"/>
</dbReference>
<comment type="catalytic activity">
    <reaction evidence="15 16">
        <text>UDP-N-acetyl-alpha-D-muramate + NADP(+) = UDP-N-acetyl-3-O-(1-carboxyvinyl)-alpha-D-glucosamine + NADPH + H(+)</text>
        <dbReference type="Rhea" id="RHEA:12248"/>
        <dbReference type="ChEBI" id="CHEBI:15378"/>
        <dbReference type="ChEBI" id="CHEBI:57783"/>
        <dbReference type="ChEBI" id="CHEBI:58349"/>
        <dbReference type="ChEBI" id="CHEBI:68483"/>
        <dbReference type="ChEBI" id="CHEBI:70757"/>
        <dbReference type="EC" id="1.3.1.98"/>
    </reaction>
</comment>
<evidence type="ECO:0000256" key="9">
    <source>
        <dbReference type="ARBA" id="ARBA00022857"/>
    </source>
</evidence>
<dbReference type="RefSeq" id="WP_408977012.1">
    <property type="nucleotide sequence ID" value="NZ_JBJUVG010000003.1"/>
</dbReference>
<evidence type="ECO:0000313" key="18">
    <source>
        <dbReference type="EMBL" id="MFM9413396.1"/>
    </source>
</evidence>
<dbReference type="InterPro" id="IPR036635">
    <property type="entry name" value="MurB_C_sf"/>
</dbReference>
<dbReference type="InterPro" id="IPR016167">
    <property type="entry name" value="FAD-bd_PCMH_sub1"/>
</dbReference>
<dbReference type="PANTHER" id="PTHR21071">
    <property type="entry name" value="UDP-N-ACETYLENOLPYRUVOYLGLUCOSAMINE REDUCTASE"/>
    <property type="match status" value="1"/>
</dbReference>
<keyword evidence="9 16" id="KW-0521">NADP</keyword>
<dbReference type="Gene3D" id="3.90.78.10">
    <property type="entry name" value="UDP-N-acetylenolpyruvoylglucosamine reductase, C-terminal domain"/>
    <property type="match status" value="1"/>
</dbReference>
<dbReference type="GO" id="GO:0008762">
    <property type="term" value="F:UDP-N-acetylmuramate dehydrogenase activity"/>
    <property type="evidence" value="ECO:0007669"/>
    <property type="project" value="UniProtKB-EC"/>
</dbReference>
<reference evidence="18 19" key="1">
    <citation type="journal article" date="2016" name="Int. J. Syst. Evol. Microbiol.">
        <title>Peptococcus simiae sp. nov., isolated from rhesus macaque faeces and emended description of the genus Peptococcus.</title>
        <authorList>
            <person name="Shkoporov A.N."/>
            <person name="Efimov B.A."/>
            <person name="Kondova I."/>
            <person name="Ouwerling B."/>
            <person name="Chaplin A.V."/>
            <person name="Shcherbakova V.A."/>
            <person name="Langermans J.A.M."/>
        </authorList>
    </citation>
    <scope>NUCLEOTIDE SEQUENCE [LARGE SCALE GENOMIC DNA]</scope>
    <source>
        <strain evidence="18 19">M108</strain>
    </source>
</reference>
<evidence type="ECO:0000256" key="10">
    <source>
        <dbReference type="ARBA" id="ARBA00022960"/>
    </source>
</evidence>
<dbReference type="Pfam" id="PF02873">
    <property type="entry name" value="MurB_C"/>
    <property type="match status" value="1"/>
</dbReference>